<keyword evidence="5 11" id="KW-0808">Transferase</keyword>
<dbReference type="Pfam" id="PF03118">
    <property type="entry name" value="RNA_pol_A_CTD"/>
    <property type="match status" value="1"/>
</dbReference>
<feature type="domain" description="DNA-directed RNA polymerase RpoA/D/Rpb3-type" evidence="12">
    <location>
        <begin position="17"/>
        <end position="222"/>
    </location>
</feature>
<dbReference type="GO" id="GO:0046983">
    <property type="term" value="F:protein dimerization activity"/>
    <property type="evidence" value="ECO:0007669"/>
    <property type="project" value="InterPro"/>
</dbReference>
<dbReference type="Gene3D" id="1.10.150.20">
    <property type="entry name" value="5' to 3' exonuclease, C-terminal subdomain"/>
    <property type="match status" value="1"/>
</dbReference>
<reference evidence="13 14" key="1">
    <citation type="journal article" date="2016" name="Nat. Commun.">
        <title>Thousands of microbial genomes shed light on interconnected biogeochemical processes in an aquifer system.</title>
        <authorList>
            <person name="Anantharaman K."/>
            <person name="Brown C.T."/>
            <person name="Hug L.A."/>
            <person name="Sharon I."/>
            <person name="Castelle C.J."/>
            <person name="Probst A.J."/>
            <person name="Thomas B.C."/>
            <person name="Singh A."/>
            <person name="Wilkins M.J."/>
            <person name="Karaoz U."/>
            <person name="Brodie E.L."/>
            <person name="Williams K.H."/>
            <person name="Hubbard S.S."/>
            <person name="Banfield J.F."/>
        </authorList>
    </citation>
    <scope>NUCLEOTIDE SEQUENCE [LARGE SCALE GENOMIC DNA]</scope>
</reference>
<comment type="catalytic activity">
    <reaction evidence="10 11">
        <text>RNA(n) + a ribonucleoside 5'-triphosphate = RNA(n+1) + diphosphate</text>
        <dbReference type="Rhea" id="RHEA:21248"/>
        <dbReference type="Rhea" id="RHEA-COMP:14527"/>
        <dbReference type="Rhea" id="RHEA-COMP:17342"/>
        <dbReference type="ChEBI" id="CHEBI:33019"/>
        <dbReference type="ChEBI" id="CHEBI:61557"/>
        <dbReference type="ChEBI" id="CHEBI:140395"/>
        <dbReference type="EC" id="2.7.7.6"/>
    </reaction>
</comment>
<dbReference type="FunFam" id="2.170.120.12:FF:000001">
    <property type="entry name" value="DNA-directed RNA polymerase subunit alpha"/>
    <property type="match status" value="1"/>
</dbReference>
<gene>
    <name evidence="11" type="primary">rpoA</name>
    <name evidence="13" type="ORF">A2209_03920</name>
</gene>
<evidence type="ECO:0000256" key="4">
    <source>
        <dbReference type="ARBA" id="ARBA00022478"/>
    </source>
</evidence>
<dbReference type="InterPro" id="IPR036643">
    <property type="entry name" value="RNApol_insert_sf"/>
</dbReference>
<dbReference type="HAMAP" id="MF_00059">
    <property type="entry name" value="RNApol_bact_RpoA"/>
    <property type="match status" value="1"/>
</dbReference>
<dbReference type="Pfam" id="PF01000">
    <property type="entry name" value="RNA_pol_A_bac"/>
    <property type="match status" value="1"/>
</dbReference>
<evidence type="ECO:0000256" key="2">
    <source>
        <dbReference type="ARBA" id="ARBA00012418"/>
    </source>
</evidence>
<dbReference type="Pfam" id="PF01193">
    <property type="entry name" value="RNA_pol_L"/>
    <property type="match status" value="1"/>
</dbReference>
<accession>A0A1F7K996</accession>
<name>A0A1F7K996_9BACT</name>
<comment type="caution">
    <text evidence="13">The sequence shown here is derived from an EMBL/GenBank/DDBJ whole genome shotgun (WGS) entry which is preliminary data.</text>
</comment>
<dbReference type="GO" id="GO:0005737">
    <property type="term" value="C:cytoplasm"/>
    <property type="evidence" value="ECO:0007669"/>
    <property type="project" value="UniProtKB-ARBA"/>
</dbReference>
<evidence type="ECO:0000256" key="3">
    <source>
        <dbReference type="ARBA" id="ARBA00015972"/>
    </source>
</evidence>
<protein>
    <recommendedName>
        <fullName evidence="3 11">DNA-directed RNA polymerase subunit alpha</fullName>
        <shortName evidence="11">RNAP subunit alpha</shortName>
        <ecNumber evidence="2 11">2.7.7.6</ecNumber>
    </recommendedName>
    <alternativeName>
        <fullName evidence="9 11">RNA polymerase subunit alpha</fullName>
    </alternativeName>
    <alternativeName>
        <fullName evidence="8 11">Transcriptase subunit alpha</fullName>
    </alternativeName>
</protein>
<dbReference type="EC" id="2.7.7.6" evidence="2 11"/>
<sequence length="302" mass="33812">MAKANFFVETKQTTDKHGILELYPLERGFGQTMGNVLRRTMLASLEGASVNYVKIKGVSHPFSTIKGLKEDVLTLLLNLKLLRFKFSVDQEQKLTLKIKGAKKVTASQIDDSPLCKVINKDLYLCEVAKDGALEVELYINKGIGYVPSEEKPEREFGLMPIDSVYTPVTNVQLSVQATRVGSKTNYDKLIMTIDTDGSLTPREALDKAARIMVDQFSLLVEGGVVKPIETQTKEEKEISDKEDRQDMMVDELDLPTRVINALIKHGIETVSQLKNLSDEELSQVRGLGKKSIEELKDKLHEI</sequence>
<dbReference type="AlphaFoldDB" id="A0A1F7K996"/>
<feature type="region of interest" description="Alpha N-terminal domain (alpha-NTD)" evidence="11">
    <location>
        <begin position="1"/>
        <end position="229"/>
    </location>
</feature>
<evidence type="ECO:0000313" key="14">
    <source>
        <dbReference type="Proteomes" id="UP000178450"/>
    </source>
</evidence>
<comment type="function">
    <text evidence="11">DNA-dependent RNA polymerase catalyzes the transcription of DNA into RNA using the four ribonucleoside triphosphates as substrates.</text>
</comment>
<dbReference type="SUPFAM" id="SSF55257">
    <property type="entry name" value="RBP11-like subunits of RNA polymerase"/>
    <property type="match status" value="1"/>
</dbReference>
<dbReference type="GO" id="GO:0006351">
    <property type="term" value="P:DNA-templated transcription"/>
    <property type="evidence" value="ECO:0007669"/>
    <property type="project" value="UniProtKB-UniRule"/>
</dbReference>
<dbReference type="Proteomes" id="UP000178450">
    <property type="component" value="Unassembled WGS sequence"/>
</dbReference>
<evidence type="ECO:0000256" key="5">
    <source>
        <dbReference type="ARBA" id="ARBA00022679"/>
    </source>
</evidence>
<evidence type="ECO:0000256" key="1">
    <source>
        <dbReference type="ARBA" id="ARBA00007123"/>
    </source>
</evidence>
<dbReference type="SUPFAM" id="SSF56553">
    <property type="entry name" value="Insert subdomain of RNA polymerase alpha subunit"/>
    <property type="match status" value="1"/>
</dbReference>
<evidence type="ECO:0000313" key="13">
    <source>
        <dbReference type="EMBL" id="OGK64433.1"/>
    </source>
</evidence>
<dbReference type="NCBIfam" id="TIGR02027">
    <property type="entry name" value="rpoA"/>
    <property type="match status" value="1"/>
</dbReference>
<dbReference type="SMART" id="SM00662">
    <property type="entry name" value="RPOLD"/>
    <property type="match status" value="1"/>
</dbReference>
<dbReference type="EMBL" id="MGBG01000021">
    <property type="protein sequence ID" value="OGK64433.1"/>
    <property type="molecule type" value="Genomic_DNA"/>
</dbReference>
<dbReference type="GO" id="GO:0003899">
    <property type="term" value="F:DNA-directed RNA polymerase activity"/>
    <property type="evidence" value="ECO:0007669"/>
    <property type="project" value="UniProtKB-UniRule"/>
</dbReference>
<dbReference type="GO" id="GO:0000428">
    <property type="term" value="C:DNA-directed RNA polymerase complex"/>
    <property type="evidence" value="ECO:0007669"/>
    <property type="project" value="UniProtKB-KW"/>
</dbReference>
<keyword evidence="6 11" id="KW-0548">Nucleotidyltransferase</keyword>
<dbReference type="Gene3D" id="2.170.120.12">
    <property type="entry name" value="DNA-directed RNA polymerase, insert domain"/>
    <property type="match status" value="1"/>
</dbReference>
<evidence type="ECO:0000256" key="7">
    <source>
        <dbReference type="ARBA" id="ARBA00023163"/>
    </source>
</evidence>
<dbReference type="InterPro" id="IPR011263">
    <property type="entry name" value="DNA-dir_RNA_pol_RpoA/D/Rpb3"/>
</dbReference>
<organism evidence="13 14">
    <name type="scientific">Candidatus Roizmanbacteria bacterium RIFOXYA1_FULL_41_12</name>
    <dbReference type="NCBI Taxonomy" id="1802082"/>
    <lineage>
        <taxon>Bacteria</taxon>
        <taxon>Candidatus Roizmaniibacteriota</taxon>
    </lineage>
</organism>
<evidence type="ECO:0000256" key="10">
    <source>
        <dbReference type="ARBA" id="ARBA00048552"/>
    </source>
</evidence>
<dbReference type="InterPro" id="IPR036603">
    <property type="entry name" value="RBP11-like"/>
</dbReference>
<evidence type="ECO:0000256" key="11">
    <source>
        <dbReference type="HAMAP-Rule" id="MF_00059"/>
    </source>
</evidence>
<dbReference type="InterPro" id="IPR011773">
    <property type="entry name" value="DNA-dir_RpoA"/>
</dbReference>
<dbReference type="InterPro" id="IPR011260">
    <property type="entry name" value="RNAP_asu_C"/>
</dbReference>
<dbReference type="Gene3D" id="3.30.1360.10">
    <property type="entry name" value="RNA polymerase, RBP11-like subunit"/>
    <property type="match status" value="1"/>
</dbReference>
<keyword evidence="7 11" id="KW-0804">Transcription</keyword>
<dbReference type="SUPFAM" id="SSF47789">
    <property type="entry name" value="C-terminal domain of RNA polymerase alpha subunit"/>
    <property type="match status" value="1"/>
</dbReference>
<dbReference type="GO" id="GO:0003677">
    <property type="term" value="F:DNA binding"/>
    <property type="evidence" value="ECO:0007669"/>
    <property type="project" value="UniProtKB-UniRule"/>
</dbReference>
<dbReference type="InterPro" id="IPR011262">
    <property type="entry name" value="DNA-dir_RNA_pol_insert"/>
</dbReference>
<comment type="similarity">
    <text evidence="1 11">Belongs to the RNA polymerase alpha chain family.</text>
</comment>
<comment type="subunit">
    <text evidence="11">Homodimer. The RNAP catalytic core consists of 2 alpha, 1 beta, 1 beta' and 1 omega subunit. When a sigma factor is associated with the core the holoenzyme is formed, which can initiate transcription.</text>
</comment>
<keyword evidence="4 11" id="KW-0240">DNA-directed RNA polymerase</keyword>
<proteinExistence type="inferred from homology"/>
<dbReference type="CDD" id="cd06928">
    <property type="entry name" value="RNAP_alpha_NTD"/>
    <property type="match status" value="1"/>
</dbReference>
<dbReference type="NCBIfam" id="NF003519">
    <property type="entry name" value="PRK05182.2-5"/>
    <property type="match status" value="1"/>
</dbReference>
<evidence type="ECO:0000256" key="6">
    <source>
        <dbReference type="ARBA" id="ARBA00022695"/>
    </source>
</evidence>
<evidence type="ECO:0000256" key="8">
    <source>
        <dbReference type="ARBA" id="ARBA00032524"/>
    </source>
</evidence>
<evidence type="ECO:0000259" key="12">
    <source>
        <dbReference type="SMART" id="SM00662"/>
    </source>
</evidence>
<comment type="domain">
    <text evidence="11">The N-terminal domain is essential for RNAP assembly and basal transcription, whereas the C-terminal domain is involved in interaction with transcriptional regulators and with upstream promoter elements.</text>
</comment>
<feature type="region of interest" description="Alpha C-terminal domain (alpha-CTD)" evidence="11">
    <location>
        <begin position="243"/>
        <end position="302"/>
    </location>
</feature>
<evidence type="ECO:0000256" key="9">
    <source>
        <dbReference type="ARBA" id="ARBA00033070"/>
    </source>
</evidence>